<evidence type="ECO:0000313" key="1">
    <source>
        <dbReference type="EMBL" id="KAI4460741.1"/>
    </source>
</evidence>
<accession>A0ACB9T1Q2</accession>
<keyword evidence="1" id="KW-0966">Cell projection</keyword>
<name>A0ACB9T1Q2_HOLOL</name>
<organism evidence="1 2">
    <name type="scientific">Holotrichia oblita</name>
    <name type="common">Chafer beetle</name>
    <dbReference type="NCBI Taxonomy" id="644536"/>
    <lineage>
        <taxon>Eukaryota</taxon>
        <taxon>Metazoa</taxon>
        <taxon>Ecdysozoa</taxon>
        <taxon>Arthropoda</taxon>
        <taxon>Hexapoda</taxon>
        <taxon>Insecta</taxon>
        <taxon>Pterygota</taxon>
        <taxon>Neoptera</taxon>
        <taxon>Endopterygota</taxon>
        <taxon>Coleoptera</taxon>
        <taxon>Polyphaga</taxon>
        <taxon>Scarabaeiformia</taxon>
        <taxon>Scarabaeidae</taxon>
        <taxon>Melolonthinae</taxon>
        <taxon>Holotrichia</taxon>
    </lineage>
</organism>
<reference evidence="1" key="1">
    <citation type="submission" date="2022-04" db="EMBL/GenBank/DDBJ databases">
        <title>Chromosome-scale genome assembly of Holotrichia oblita Faldermann.</title>
        <authorList>
            <person name="Rongchong L."/>
        </authorList>
    </citation>
    <scope>NUCLEOTIDE SEQUENCE</scope>
    <source>
        <strain evidence="1">81SQS9</strain>
    </source>
</reference>
<proteinExistence type="predicted"/>
<keyword evidence="1" id="KW-0969">Cilium</keyword>
<dbReference type="Proteomes" id="UP001056778">
    <property type="component" value="Chromosome 5"/>
</dbReference>
<keyword evidence="1" id="KW-0282">Flagellum</keyword>
<evidence type="ECO:0000313" key="2">
    <source>
        <dbReference type="Proteomes" id="UP001056778"/>
    </source>
</evidence>
<protein>
    <submittedName>
        <fullName evidence="1">Cilia and flagella-associated protein 58-related</fullName>
    </submittedName>
</protein>
<comment type="caution">
    <text evidence="1">The sequence shown here is derived from an EMBL/GenBank/DDBJ whole genome shotgun (WGS) entry which is preliminary data.</text>
</comment>
<gene>
    <name evidence="1" type="ORF">MML48_5g00008097</name>
</gene>
<dbReference type="EMBL" id="CM043019">
    <property type="protein sequence ID" value="KAI4460741.1"/>
    <property type="molecule type" value="Genomic_DNA"/>
</dbReference>
<sequence length="824" mass="96036">MTDKAVRDSETINVRFAKMQDELDSVTYNHDRLKKDFMKRANEIRFKEEEIARLKNEVAKYSKSKEIVEARIKQIEDEKSDINVDREKLRQMIGNMSREIDLMKRQTDNDKRSLEHLTREKEIMNKNMVRQQAVSRDHVKLIKIQEQARRKLVSEIDTHIIEGNKKIKQICYLEKERDRLLEEQLNLTKKIEDYMDEAKLRKERLTKSLQEANAESSELKTKLKVTSHQTEQLKEDIAMKEQQLIKEEIILRKVTKEKENLRVEVDNGLEMIRNLKEELNELKAEEKRLHKVILNGDKLIRQQTKDLEQLLNERDILGSQLVRRNDELSLLYEKIKILQTTLHRGEAQYEQRLEDIRVLKVEIKRLRQEKNLLTKTISNMTDLRQEVFHLERDLTRERLKCKALEEELQNPMNIHRWRKLEGTDPELYELLQKMQLLQKRLLRQSSEAIERERQLKEAERLYLNLRQIVARQPGPELQDQLQKTQKALKLNTNKMKCLVSELNMSELHAKEYKAELEKVTHDMKELKKKFNDEKKTHAKRLAVLQESVSRLSIQYKPSDVKFAGGGYKMSISNVRMPKTLEVCVDSFESAMVAITGGAGRLELCSSLIEGGLTPTPGLLMQIQNANSNKIPVFCMLRCRSGNFIYTNEEIEIMKEDAKILRKNGADGFVFGALLENGDVDMKKSREIIKTCFPLPVTFHRAFDFCRRPTIEIEVIIDLGFTRILTSGQQKTAQLGVKLIKKLMEQVGTRIIIMPGGGINAENLKFVMESTEAAEYHGSFKKAKTPSNEASADEDKEIVLGEKDSQLYVTDEQLVAQIVDILKNE</sequence>
<keyword evidence="2" id="KW-1185">Reference proteome</keyword>